<evidence type="ECO:0000313" key="2">
    <source>
        <dbReference type="EMBL" id="CAI8021324.1"/>
    </source>
</evidence>
<dbReference type="EMBL" id="CASHTH010001883">
    <property type="protein sequence ID" value="CAI8021324.1"/>
    <property type="molecule type" value="Genomic_DNA"/>
</dbReference>
<comment type="caution">
    <text evidence="2">The sequence shown here is derived from an EMBL/GenBank/DDBJ whole genome shotgun (WGS) entry which is preliminary data.</text>
</comment>
<feature type="compositionally biased region" description="Pro residues" evidence="1">
    <location>
        <begin position="1"/>
        <end position="12"/>
    </location>
</feature>
<proteinExistence type="predicted"/>
<name>A0AA35WI70_GEOBA</name>
<evidence type="ECO:0000313" key="3">
    <source>
        <dbReference type="Proteomes" id="UP001174909"/>
    </source>
</evidence>
<sequence>TRDFFTPPPVPIPKGSDSIGLKSEGQDPVGPQKHCKVCPKAEGGGGLFSHPTHSKRLLHVQMNPSTL</sequence>
<dbReference type="AlphaFoldDB" id="A0AA35WI70"/>
<keyword evidence="3" id="KW-1185">Reference proteome</keyword>
<accession>A0AA35WI70</accession>
<feature type="non-terminal residue" evidence="2">
    <location>
        <position position="1"/>
    </location>
</feature>
<feature type="region of interest" description="Disordered" evidence="1">
    <location>
        <begin position="1"/>
        <end position="32"/>
    </location>
</feature>
<dbReference type="Proteomes" id="UP001174909">
    <property type="component" value="Unassembled WGS sequence"/>
</dbReference>
<gene>
    <name evidence="2" type="ORF">GBAR_LOCUS12655</name>
</gene>
<reference evidence="2" key="1">
    <citation type="submission" date="2023-03" db="EMBL/GenBank/DDBJ databases">
        <authorList>
            <person name="Steffen K."/>
            <person name="Cardenas P."/>
        </authorList>
    </citation>
    <scope>NUCLEOTIDE SEQUENCE</scope>
</reference>
<organism evidence="2 3">
    <name type="scientific">Geodia barretti</name>
    <name type="common">Barrett's horny sponge</name>
    <dbReference type="NCBI Taxonomy" id="519541"/>
    <lineage>
        <taxon>Eukaryota</taxon>
        <taxon>Metazoa</taxon>
        <taxon>Porifera</taxon>
        <taxon>Demospongiae</taxon>
        <taxon>Heteroscleromorpha</taxon>
        <taxon>Tetractinellida</taxon>
        <taxon>Astrophorina</taxon>
        <taxon>Geodiidae</taxon>
        <taxon>Geodia</taxon>
    </lineage>
</organism>
<evidence type="ECO:0000256" key="1">
    <source>
        <dbReference type="SAM" id="MobiDB-lite"/>
    </source>
</evidence>
<protein>
    <submittedName>
        <fullName evidence="2">Uncharacterized protein</fullName>
    </submittedName>
</protein>